<name>A0A918FE89_9DEIO</name>
<evidence type="ECO:0000313" key="1">
    <source>
        <dbReference type="EMBL" id="GGR27472.1"/>
    </source>
</evidence>
<dbReference type="SUPFAM" id="SSF56731">
    <property type="entry name" value="DNA primase core"/>
    <property type="match status" value="1"/>
</dbReference>
<organism evidence="1 2">
    <name type="scientific">Deinococcus ruber</name>
    <dbReference type="NCBI Taxonomy" id="1848197"/>
    <lineage>
        <taxon>Bacteria</taxon>
        <taxon>Thermotogati</taxon>
        <taxon>Deinococcota</taxon>
        <taxon>Deinococci</taxon>
        <taxon>Deinococcales</taxon>
        <taxon>Deinococcaceae</taxon>
        <taxon>Deinococcus</taxon>
    </lineage>
</organism>
<sequence length="212" mass="23254">MDLESLLARHLTHLRSQETVPQVFAGRGLTLEDLHALELGLDDAGNGVITLRDLEGRLLGLKVRLLQPAGRKYLELPEPNGNPPWFSTRRPALGSEMARGMLCVEGELNAMVTSLALRGSGWEVIGLGSAFGPVPWAWLEQRRLPVVFSLDRSRAGDKSVQAWLRQARASGLRASRAVPLLADWDACEYAHTCGREALSARWLQILAEGKDG</sequence>
<proteinExistence type="predicted"/>
<dbReference type="EMBL" id="BMQL01000041">
    <property type="protein sequence ID" value="GGR27472.1"/>
    <property type="molecule type" value="Genomic_DNA"/>
</dbReference>
<gene>
    <name evidence="1" type="ORF">GCM10008957_43490</name>
</gene>
<reference evidence="1" key="1">
    <citation type="journal article" date="2014" name="Int. J. Syst. Evol. Microbiol.">
        <title>Complete genome sequence of Corynebacterium casei LMG S-19264T (=DSM 44701T), isolated from a smear-ripened cheese.</title>
        <authorList>
            <consortium name="US DOE Joint Genome Institute (JGI-PGF)"/>
            <person name="Walter F."/>
            <person name="Albersmeier A."/>
            <person name="Kalinowski J."/>
            <person name="Ruckert C."/>
        </authorList>
    </citation>
    <scope>NUCLEOTIDE SEQUENCE</scope>
    <source>
        <strain evidence="1">JCM 31311</strain>
    </source>
</reference>
<keyword evidence="2" id="KW-1185">Reference proteome</keyword>
<dbReference type="AlphaFoldDB" id="A0A918FE89"/>
<protein>
    <recommendedName>
        <fullName evidence="3">Toprim domain-containing protein</fullName>
    </recommendedName>
</protein>
<reference evidence="1" key="2">
    <citation type="submission" date="2020-09" db="EMBL/GenBank/DDBJ databases">
        <authorList>
            <person name="Sun Q."/>
            <person name="Ohkuma M."/>
        </authorList>
    </citation>
    <scope>NUCLEOTIDE SEQUENCE</scope>
    <source>
        <strain evidence="1">JCM 31311</strain>
    </source>
</reference>
<dbReference type="Proteomes" id="UP000603865">
    <property type="component" value="Unassembled WGS sequence"/>
</dbReference>
<evidence type="ECO:0000313" key="2">
    <source>
        <dbReference type="Proteomes" id="UP000603865"/>
    </source>
</evidence>
<accession>A0A918FE89</accession>
<evidence type="ECO:0008006" key="3">
    <source>
        <dbReference type="Google" id="ProtNLM"/>
    </source>
</evidence>
<comment type="caution">
    <text evidence="1">The sequence shown here is derived from an EMBL/GenBank/DDBJ whole genome shotgun (WGS) entry which is preliminary data.</text>
</comment>